<evidence type="ECO:0000313" key="2">
    <source>
        <dbReference type="Proteomes" id="UP000315636"/>
    </source>
</evidence>
<keyword evidence="2" id="KW-1185">Reference proteome</keyword>
<dbReference type="RefSeq" id="WP_142505254.1">
    <property type="nucleotide sequence ID" value="NZ_FXTI01000004.1"/>
</dbReference>
<evidence type="ECO:0000313" key="1">
    <source>
        <dbReference type="EMBL" id="SMO63008.1"/>
    </source>
</evidence>
<gene>
    <name evidence="1" type="ORF">SAMN06264849_104192</name>
</gene>
<dbReference type="InterPro" id="IPR016024">
    <property type="entry name" value="ARM-type_fold"/>
</dbReference>
<dbReference type="OrthoDB" id="435394at2"/>
<accession>A0A521CU95</accession>
<organism evidence="1 2">
    <name type="scientific">Melghirimyces algeriensis</name>
    <dbReference type="NCBI Taxonomy" id="910412"/>
    <lineage>
        <taxon>Bacteria</taxon>
        <taxon>Bacillati</taxon>
        <taxon>Bacillota</taxon>
        <taxon>Bacilli</taxon>
        <taxon>Bacillales</taxon>
        <taxon>Thermoactinomycetaceae</taxon>
        <taxon>Melghirimyces</taxon>
    </lineage>
</organism>
<dbReference type="EMBL" id="FXTI01000004">
    <property type="protein sequence ID" value="SMO63008.1"/>
    <property type="molecule type" value="Genomic_DNA"/>
</dbReference>
<dbReference type="Proteomes" id="UP000315636">
    <property type="component" value="Unassembled WGS sequence"/>
</dbReference>
<proteinExistence type="predicted"/>
<dbReference type="SUPFAM" id="SSF48371">
    <property type="entry name" value="ARM repeat"/>
    <property type="match status" value="1"/>
</dbReference>
<sequence>MGSRRLPERAVEEYRKHEAWWKKEKPRMRLPSKLERLLENRDSAFIEEIKKFAIAYVADRYQVLDDKTGRYKHYPLCPDLDLDQGDGSWLWTLYLRNELLAKDALRQLLEYIDYNELSRIAELLAPDGKPVRWWLNDVRLDFHRGFRYTPIAFTPIYFRYIKGIYKLAEQRRDDKIWSILAYRFDVEKDFDSYIVSEEQGERVHSSVYSAKTHHYLRRRSWRTLRNLGRAGSSDYVRLATELLLCYSDQDAKTVWIDGKTAMTNESFTHLWVLNHILYHHSDRFIYTGNKTWKAVGDWTGWTAEKREEAFPELWDQHPESLWKLFTEGKATPVIEFAGQALLKGNRSFVKKIPLSELRSLLRSFESARKKWATRMLLERLAHPDVRNPDLDTWFSLSIHSDCVIREATFQFFLQYHKDWTDEQCLQLLKRFIEQLQSDSEIRPEVIEDWSHMIQNHLSDVLSRVATIDLAQEMAESNQSFLHELAGAILEKIEFHKHPFTGDQLLPFLKSEHPTPREVARRILSDRFTQLQLDGRFLAEFASIPGEEHQVYVTQFFTDRLLWLVPHLPELLHQLWVRVLRSDTPEEVQDYIRKDLLGSLFFNELVGHTSLDKVLKLLNHDQTSLQELGARLFEAMAPGPEDVTLGELLRLAHCPVALARQEARRLIIQKIEQVNDEMLVNLAETEWDDTRNWVLDYLNTRSSDEINPDLIYGLLDTSRNDIQQFAMHLVRIHEKRLDLMELMLRAGESPHLAVQEYALQLAEKMEWTPETVRHMELFFRTVLLRVHSGRKAKEQALRLLMSLGKQRQEMAEVVVPILADVCHNFGKRDFEQILMALTQMQARYPEIRTPITIR</sequence>
<reference evidence="1 2" key="1">
    <citation type="submission" date="2017-05" db="EMBL/GenBank/DDBJ databases">
        <authorList>
            <person name="Varghese N."/>
            <person name="Submissions S."/>
        </authorList>
    </citation>
    <scope>NUCLEOTIDE SEQUENCE [LARGE SCALE GENOMIC DNA]</scope>
    <source>
        <strain evidence="1 2">DSM 45474</strain>
    </source>
</reference>
<protein>
    <recommendedName>
        <fullName evidence="3">HEAT repeat-containing protein</fullName>
    </recommendedName>
</protein>
<evidence type="ECO:0008006" key="3">
    <source>
        <dbReference type="Google" id="ProtNLM"/>
    </source>
</evidence>
<name>A0A521CU95_9BACL</name>
<dbReference type="AlphaFoldDB" id="A0A521CU95"/>